<dbReference type="GO" id="GO:0030686">
    <property type="term" value="C:90S preribosome"/>
    <property type="evidence" value="ECO:0007669"/>
    <property type="project" value="TreeGrafter"/>
</dbReference>
<dbReference type="Gene3D" id="1.25.10.10">
    <property type="entry name" value="Leucine-rich Repeat Variant"/>
    <property type="match status" value="2"/>
</dbReference>
<evidence type="ECO:0000256" key="2">
    <source>
        <dbReference type="ARBA" id="ARBA00010559"/>
    </source>
</evidence>
<evidence type="ECO:0000256" key="6">
    <source>
        <dbReference type="ARBA" id="ARBA00023242"/>
    </source>
</evidence>
<dbReference type="SUPFAM" id="SSF48371">
    <property type="entry name" value="ARM repeat"/>
    <property type="match status" value="1"/>
</dbReference>
<dbReference type="PANTHER" id="PTHR13457">
    <property type="entry name" value="BAP28"/>
    <property type="match status" value="1"/>
</dbReference>
<dbReference type="Proteomes" id="UP001338582">
    <property type="component" value="Chromosome 5"/>
</dbReference>
<dbReference type="EMBL" id="CP138898">
    <property type="protein sequence ID" value="WPK26845.1"/>
    <property type="molecule type" value="Genomic_DNA"/>
</dbReference>
<keyword evidence="4 9" id="KW-0690">Ribosome biogenesis</keyword>
<evidence type="ECO:0000313" key="12">
    <source>
        <dbReference type="Proteomes" id="UP001338582"/>
    </source>
</evidence>
<dbReference type="InterPro" id="IPR040191">
    <property type="entry name" value="UTP10"/>
</dbReference>
<name>A0AAX4HE74_9ASCO</name>
<dbReference type="InterPro" id="IPR016024">
    <property type="entry name" value="ARM-type_fold"/>
</dbReference>
<comment type="subunit">
    <text evidence="9">Component of the ribosomal small subunit (SSU) processome.</text>
</comment>
<dbReference type="KEGG" id="asau:88175270"/>
<protein>
    <recommendedName>
        <fullName evidence="3 9">U3 small nucleolar RNA-associated protein 10</fullName>
    </recommendedName>
</protein>
<dbReference type="GO" id="GO:0032040">
    <property type="term" value="C:small-subunit processome"/>
    <property type="evidence" value="ECO:0007669"/>
    <property type="project" value="TreeGrafter"/>
</dbReference>
<keyword evidence="6 9" id="KW-0539">Nucleus</keyword>
<gene>
    <name evidence="11" type="ORF">PUMCH_004209</name>
</gene>
<evidence type="ECO:0000256" key="4">
    <source>
        <dbReference type="ARBA" id="ARBA00022517"/>
    </source>
</evidence>
<dbReference type="GO" id="GO:0045943">
    <property type="term" value="P:positive regulation of transcription by RNA polymerase I"/>
    <property type="evidence" value="ECO:0007669"/>
    <property type="project" value="TreeGrafter"/>
</dbReference>
<keyword evidence="7 9" id="KW-0687">Ribonucleoprotein</keyword>
<evidence type="ECO:0000313" key="11">
    <source>
        <dbReference type="EMBL" id="WPK26845.1"/>
    </source>
</evidence>
<accession>A0AAX4HE74</accession>
<reference evidence="11 12" key="1">
    <citation type="submission" date="2023-10" db="EMBL/GenBank/DDBJ databases">
        <title>Draft Genome Sequence of Candida saopaulonensis from a very Premature Infant with Sepsis.</title>
        <authorList>
            <person name="Ning Y."/>
            <person name="Dai R."/>
            <person name="Xiao M."/>
            <person name="Xu Y."/>
            <person name="Yan Q."/>
            <person name="Zhang L."/>
        </authorList>
    </citation>
    <scope>NUCLEOTIDE SEQUENCE [LARGE SCALE GENOMIC DNA]</scope>
    <source>
        <strain evidence="11 12">19XY460</strain>
    </source>
</reference>
<evidence type="ECO:0000256" key="7">
    <source>
        <dbReference type="ARBA" id="ARBA00023274"/>
    </source>
</evidence>
<evidence type="ECO:0000256" key="3">
    <source>
        <dbReference type="ARBA" id="ARBA00015399"/>
    </source>
</evidence>
<comment type="function">
    <text evidence="9">Involved in nucleolar processing of pre-18S ribosomal RNA.</text>
</comment>
<evidence type="ECO:0000256" key="5">
    <source>
        <dbReference type="ARBA" id="ARBA00022552"/>
    </source>
</evidence>
<dbReference type="GO" id="GO:0000462">
    <property type="term" value="P:maturation of SSU-rRNA from tricistronic rRNA transcript (SSU-rRNA, 5.8S rRNA, LSU-rRNA)"/>
    <property type="evidence" value="ECO:0007669"/>
    <property type="project" value="TreeGrafter"/>
</dbReference>
<keyword evidence="5 9" id="KW-0698">rRNA processing</keyword>
<proteinExistence type="inferred from homology"/>
<comment type="similarity">
    <text evidence="2 9">Belongs to the HEATR1/UTP10 family.</text>
</comment>
<evidence type="ECO:0000259" key="10">
    <source>
        <dbReference type="SMART" id="SM01036"/>
    </source>
</evidence>
<dbReference type="SMART" id="SM01036">
    <property type="entry name" value="BP28CT"/>
    <property type="match status" value="1"/>
</dbReference>
<evidence type="ECO:0000256" key="8">
    <source>
        <dbReference type="PROSITE-ProRule" id="PRU00103"/>
    </source>
</evidence>
<comment type="subcellular location">
    <subcellularLocation>
        <location evidence="1 9">Nucleus</location>
        <location evidence="1 9">Nucleolus</location>
    </subcellularLocation>
</comment>
<dbReference type="GeneID" id="88175270"/>
<evidence type="ECO:0000256" key="9">
    <source>
        <dbReference type="RuleBase" id="RU367065"/>
    </source>
</evidence>
<feature type="repeat" description="HEAT" evidence="8">
    <location>
        <begin position="1812"/>
        <end position="1850"/>
    </location>
</feature>
<dbReference type="PANTHER" id="PTHR13457:SF1">
    <property type="entry name" value="HEAT REPEAT-CONTAINING PROTEIN 1"/>
    <property type="match status" value="1"/>
</dbReference>
<dbReference type="Pfam" id="PF23243">
    <property type="entry name" value="HEAT_HEATR1"/>
    <property type="match status" value="1"/>
</dbReference>
<dbReference type="GO" id="GO:0030515">
    <property type="term" value="F:snoRNA binding"/>
    <property type="evidence" value="ECO:0007669"/>
    <property type="project" value="TreeGrafter"/>
</dbReference>
<dbReference type="Pfam" id="PF08146">
    <property type="entry name" value="BP28CT"/>
    <property type="match status" value="1"/>
</dbReference>
<dbReference type="InterPro" id="IPR011989">
    <property type="entry name" value="ARM-like"/>
</dbReference>
<dbReference type="RefSeq" id="XP_062879224.1">
    <property type="nucleotide sequence ID" value="XM_063023154.1"/>
</dbReference>
<sequence length="1852" mass="208541">MSSLSQQLQAISEKNASVALDRKSRSKIHARSLMFDPKVAAAQDMDFIYEIALEGLDELVVIDARFEKFRASLFAEASLTYDRNVSTKDIVDQVDKNILAFINLTSPHLNLSPSLKALEWLVRRYHVNIHNPELLLLAALPYHNRAVFTRFMSVIPKTSWPAIFSPILAYKDTLACPPASSILKCFHNDAAFFRLYSEHICNGLRQQTVYKEQLVFYLSNAAQVLASFARDQKKLNDEYIPIVLEAAVEFFKDRSFRSSTHLAADVRLTIYGIISILCSITTLSDDLVFTITKSIVLGELAFSPSMRRLTLIMLGQLWNYYNETSVPKNAGIFRRLKPSVLLQDTQLLITLEQESFSISKFLFVFFTDLYEQDRENAFEVLNYINLEGSDFLCEAVAEKLILSIKGNEIKAHRETMIKFFTKMVKTRKEALSKILAQHKKAISDLELQLLCTLDDSSEDVEVELIDDVEKDLAQHLDKTKLFAKHKSTKTNFFNAQSSDEFLTLVQILTKAIQGIPAALQFSTLNDFLVAVFKDVNCSVSFALRMAFTPSIPKSLRLMAMKAVNKKLGDFNDPKRKTVLYLLTPILLLGLSLNNKSLRAYFKEALSIVHENILKISASSTKAAELTLFMENQIYANVESSKRSLISPQDAKSMLDAIFKNTDILNDTIIDSSRVNVLIFDKLFKMTMPKQKKFGSLLLRTFFIGQWTIPDLLFTIKERAWFIVSKQNTSTGGSDDALAFVNDIRGFIPNISAYRKEAVEAGIPFEDVVSNICDMVGSQVSNDKIASKEIDWILKALASEDELQIAASKRLVHLFPQFKSTDLKLKICTELIDAITSENDTVLAFDPLELLQSLDVSHLFMVSLLGTVNIVTQIPEQGLAKRRRRSSSSTQKNMARDDITSMAANHLKKLSVILDVLEAQLRKHADKLAYPDLLQAMFRILTDLDYLCSDGKMPVLYAQETLASCMLLTIVGMKNASSQQKFELDSNSVRADLIVNSIRLSQSPQVQSRLLLVIAELASLAPEIILHSVMPIFTFMGAHTIRQDDEFSSNALQQTIAKVVPAITAASESTSTEIEFLLTSFVTAFQHIPRHRRLKLFVSLTRTLGAENSLHSILFLIAQQYSTNLVKNKTHESASLLEFPSSLLKTFSSEECLNSFEGFLQLWDAIPDETLDSESDTYAELSSRSIYGTAVVALQTKDLQKLKANMLKFLNEVLAYDEESTFSSKLLSLKMKVSLVVFDSKSSERQKTAVLNLFNRLTSFILIKLETYSNIGNSRSVDSIEELYLLLKKMLNLLPLSHYISFIVGSLNKITDPMSLKVAKNFAILAGTRFETEITANSYDDEVSAVVSNDLLPALISGVKDNKNGELLQAYLDTFAIIVSKFSVQEMNSPVNAKLLMESLKVVTSEQGLLSEKVEVNISSLNVITNIVKCLGVKCIGYFPKILPPALKLWESTVDNVTDADEVDTEADTDAKMLLQGSILMLFSCLVKKMPAFVTSNLKAIFRAIFLSDYVDNSIRSSVLALVVEHIDKTHVLQALCNLALNDEMYAVTNPANLGLYLNAITNAIDSADKKVATSQSSLVMKWLVKSFEFRVEYGEAHFSENTISSIEASFHQCALKYVMKLNDKNFRPLFAGLVRWAFNGEGSGAAKHKEIERLVAFFKIFNKLQDSLKSIITSYYSYLLDPAINLLKEFESGQKNQTNLRRLLLHSLSSSFKYDQDDYWSHQSRFDSILEPLMGQLSNIENPLGKHLVKAIAFFVSNVSSDEYNEKLVRGLIRYISNEYDNSLSTKIWTIRVLKSVFQKVGEQWLSYLPTFIPYIAELLEDDDEEVEMEVRKDLVRVIENILGEPLDRYLS</sequence>
<dbReference type="GO" id="GO:0034455">
    <property type="term" value="C:t-UTP complex"/>
    <property type="evidence" value="ECO:0007669"/>
    <property type="project" value="TreeGrafter"/>
</dbReference>
<evidence type="ECO:0000256" key="1">
    <source>
        <dbReference type="ARBA" id="ARBA00004604"/>
    </source>
</evidence>
<feature type="domain" description="BP28 C-terminal" evidence="10">
    <location>
        <begin position="1569"/>
        <end position="1719"/>
    </location>
</feature>
<organism evidence="11 12">
    <name type="scientific">Australozyma saopauloensis</name>
    <dbReference type="NCBI Taxonomy" id="291208"/>
    <lineage>
        <taxon>Eukaryota</taxon>
        <taxon>Fungi</taxon>
        <taxon>Dikarya</taxon>
        <taxon>Ascomycota</taxon>
        <taxon>Saccharomycotina</taxon>
        <taxon>Pichiomycetes</taxon>
        <taxon>Metschnikowiaceae</taxon>
        <taxon>Australozyma</taxon>
    </lineage>
</organism>
<dbReference type="PROSITE" id="PS50077">
    <property type="entry name" value="HEAT_REPEAT"/>
    <property type="match status" value="1"/>
</dbReference>
<dbReference type="InterPro" id="IPR056473">
    <property type="entry name" value="HEAT_Utp10/HEAT1"/>
</dbReference>
<dbReference type="InterPro" id="IPR012954">
    <property type="entry name" value="BP28_C_dom"/>
</dbReference>
<keyword evidence="12" id="KW-1185">Reference proteome</keyword>
<dbReference type="InterPro" id="IPR021133">
    <property type="entry name" value="HEAT_type_2"/>
</dbReference>